<dbReference type="EMBL" id="JAJTJA010000016">
    <property type="protein sequence ID" value="KAH8689110.1"/>
    <property type="molecule type" value="Genomic_DNA"/>
</dbReference>
<organism evidence="1 2">
    <name type="scientific">Talaromyces proteolyticus</name>
    <dbReference type="NCBI Taxonomy" id="1131652"/>
    <lineage>
        <taxon>Eukaryota</taxon>
        <taxon>Fungi</taxon>
        <taxon>Dikarya</taxon>
        <taxon>Ascomycota</taxon>
        <taxon>Pezizomycotina</taxon>
        <taxon>Eurotiomycetes</taxon>
        <taxon>Eurotiomycetidae</taxon>
        <taxon>Eurotiales</taxon>
        <taxon>Trichocomaceae</taxon>
        <taxon>Talaromyces</taxon>
        <taxon>Talaromyces sect. Bacilispori</taxon>
    </lineage>
</organism>
<proteinExistence type="predicted"/>
<dbReference type="RefSeq" id="XP_046065536.1">
    <property type="nucleotide sequence ID" value="XM_046217624.1"/>
</dbReference>
<sequence length="170" mass="19289">MAKMIRTNEHSINPHFKPTLNHFSRRLAVLISITTALPHPDAPKSILEYHLLSNQLLDDLARHYHQVWPPVPETFEYPKVIPAWVGTDFEQSIDIATKRRRFGRFIGLQGCESPVQSSFGILGYSQEDSNGQGGNFDVAGKMEREWQEALRRAMMENDSDFLLQPKGGGV</sequence>
<keyword evidence="2" id="KW-1185">Reference proteome</keyword>
<gene>
    <name evidence="1" type="ORF">BGW36DRAFT_391783</name>
</gene>
<dbReference type="Proteomes" id="UP001201262">
    <property type="component" value="Unassembled WGS sequence"/>
</dbReference>
<name>A0AAD4KDG9_9EURO</name>
<accession>A0AAD4KDG9</accession>
<dbReference type="AlphaFoldDB" id="A0AAD4KDG9"/>
<reference evidence="1" key="1">
    <citation type="submission" date="2021-12" db="EMBL/GenBank/DDBJ databases">
        <title>Convergent genome expansion in fungi linked to evolution of root-endophyte symbiosis.</title>
        <authorList>
            <consortium name="DOE Joint Genome Institute"/>
            <person name="Ke Y.-H."/>
            <person name="Bonito G."/>
            <person name="Liao H.-L."/>
            <person name="Looney B."/>
            <person name="Rojas-Flechas A."/>
            <person name="Nash J."/>
            <person name="Hameed K."/>
            <person name="Schadt C."/>
            <person name="Martin F."/>
            <person name="Crous P.W."/>
            <person name="Miettinen O."/>
            <person name="Magnuson J.K."/>
            <person name="Labbe J."/>
            <person name="Jacobson D."/>
            <person name="Doktycz M.J."/>
            <person name="Veneault-Fourrey C."/>
            <person name="Kuo A."/>
            <person name="Mondo S."/>
            <person name="Calhoun S."/>
            <person name="Riley R."/>
            <person name="Ohm R."/>
            <person name="LaButti K."/>
            <person name="Andreopoulos B."/>
            <person name="Pangilinan J."/>
            <person name="Nolan M."/>
            <person name="Tritt A."/>
            <person name="Clum A."/>
            <person name="Lipzen A."/>
            <person name="Daum C."/>
            <person name="Barry K."/>
            <person name="Grigoriev I.V."/>
            <person name="Vilgalys R."/>
        </authorList>
    </citation>
    <scope>NUCLEOTIDE SEQUENCE</scope>
    <source>
        <strain evidence="1">PMI_201</strain>
    </source>
</reference>
<protein>
    <submittedName>
        <fullName evidence="1">Uncharacterized protein</fullName>
    </submittedName>
</protein>
<evidence type="ECO:0000313" key="1">
    <source>
        <dbReference type="EMBL" id="KAH8689110.1"/>
    </source>
</evidence>
<comment type="caution">
    <text evidence="1">The sequence shown here is derived from an EMBL/GenBank/DDBJ whole genome shotgun (WGS) entry which is preliminary data.</text>
</comment>
<evidence type="ECO:0000313" key="2">
    <source>
        <dbReference type="Proteomes" id="UP001201262"/>
    </source>
</evidence>
<dbReference type="GeneID" id="70247911"/>